<dbReference type="AlphaFoldDB" id="A0A7W0CAH6"/>
<evidence type="ECO:0000259" key="1">
    <source>
        <dbReference type="Pfam" id="PF01878"/>
    </source>
</evidence>
<dbReference type="InterPro" id="IPR047197">
    <property type="entry name" value="THYN1-like_EVE"/>
</dbReference>
<evidence type="ECO:0000313" key="3">
    <source>
        <dbReference type="Proteomes" id="UP000525298"/>
    </source>
</evidence>
<dbReference type="PANTHER" id="PTHR14087:SF7">
    <property type="entry name" value="THYMOCYTE NUCLEAR PROTEIN 1"/>
    <property type="match status" value="1"/>
</dbReference>
<accession>A0A7W0CAH6</accession>
<protein>
    <submittedName>
        <fullName evidence="2">Putative RNA-binding protein with PUA-like domain</fullName>
    </submittedName>
</protein>
<dbReference type="InterPro" id="IPR015947">
    <property type="entry name" value="PUA-like_sf"/>
</dbReference>
<dbReference type="PANTHER" id="PTHR14087">
    <property type="entry name" value="THYMOCYTE NUCLEAR PROTEIN 1"/>
    <property type="match status" value="1"/>
</dbReference>
<evidence type="ECO:0000313" key="2">
    <source>
        <dbReference type="EMBL" id="MBA2882180.1"/>
    </source>
</evidence>
<dbReference type="EMBL" id="JACDUS010000007">
    <property type="protein sequence ID" value="MBA2882180.1"/>
    <property type="molecule type" value="Genomic_DNA"/>
</dbReference>
<keyword evidence="3" id="KW-1185">Reference proteome</keyword>
<organism evidence="2 3">
    <name type="scientific">Desulfosalsimonas propionicica</name>
    <dbReference type="NCBI Taxonomy" id="332175"/>
    <lineage>
        <taxon>Bacteria</taxon>
        <taxon>Pseudomonadati</taxon>
        <taxon>Thermodesulfobacteriota</taxon>
        <taxon>Desulfobacteria</taxon>
        <taxon>Desulfobacterales</taxon>
        <taxon>Desulfosalsimonadaceae</taxon>
        <taxon>Desulfosalsimonas</taxon>
    </lineage>
</organism>
<dbReference type="CDD" id="cd21133">
    <property type="entry name" value="EVE"/>
    <property type="match status" value="1"/>
</dbReference>
<sequence>MRTAVVAARTAVVTEDLKNRFQARRRKSVIQKRRPGYWLMKSEPGAFSIEDLKNSENQTAAWDGVRNYQARNLLRDELKAGDGVLFYHSNIAKPAIAGLAKVVREGYPDHTAQDPASDHYDPKATADNPRWFMVDIQYLACLPEPFDRNFLRSHPVLSKMAVLKKGNRLSVQPVTPEQWQAVLDVSGLPDPLK</sequence>
<dbReference type="RefSeq" id="WP_181551829.1">
    <property type="nucleotide sequence ID" value="NZ_JACDUS010000007.1"/>
</dbReference>
<dbReference type="InterPro" id="IPR052181">
    <property type="entry name" value="5hmC_binding"/>
</dbReference>
<dbReference type="Gene3D" id="3.10.590.10">
    <property type="entry name" value="ph1033 like domains"/>
    <property type="match status" value="1"/>
</dbReference>
<gene>
    <name evidence="2" type="ORF">HNR65_002521</name>
</gene>
<dbReference type="InterPro" id="IPR002740">
    <property type="entry name" value="EVE_domain"/>
</dbReference>
<feature type="domain" description="EVE" evidence="1">
    <location>
        <begin position="37"/>
        <end position="184"/>
    </location>
</feature>
<dbReference type="SUPFAM" id="SSF88697">
    <property type="entry name" value="PUA domain-like"/>
    <property type="match status" value="1"/>
</dbReference>
<dbReference type="Proteomes" id="UP000525298">
    <property type="component" value="Unassembled WGS sequence"/>
</dbReference>
<comment type="caution">
    <text evidence="2">The sequence shown here is derived from an EMBL/GenBank/DDBJ whole genome shotgun (WGS) entry which is preliminary data.</text>
</comment>
<reference evidence="2 3" key="1">
    <citation type="submission" date="2020-07" db="EMBL/GenBank/DDBJ databases">
        <title>Genomic Encyclopedia of Type Strains, Phase IV (KMG-IV): sequencing the most valuable type-strain genomes for metagenomic binning, comparative biology and taxonomic classification.</title>
        <authorList>
            <person name="Goeker M."/>
        </authorList>
    </citation>
    <scope>NUCLEOTIDE SEQUENCE [LARGE SCALE GENOMIC DNA]</scope>
    <source>
        <strain evidence="2 3">DSM 17721</strain>
    </source>
</reference>
<proteinExistence type="predicted"/>
<name>A0A7W0CAH6_9BACT</name>
<dbReference type="Pfam" id="PF01878">
    <property type="entry name" value="EVE"/>
    <property type="match status" value="1"/>
</dbReference>